<evidence type="ECO:0000259" key="4">
    <source>
        <dbReference type="PROSITE" id="PS01124"/>
    </source>
</evidence>
<dbReference type="Pfam" id="PF00165">
    <property type="entry name" value="HTH_AraC"/>
    <property type="match status" value="1"/>
</dbReference>
<gene>
    <name evidence="5" type="ORF">OXH18_07320</name>
</gene>
<evidence type="ECO:0000256" key="3">
    <source>
        <dbReference type="ARBA" id="ARBA00023163"/>
    </source>
</evidence>
<dbReference type="InterPro" id="IPR018060">
    <property type="entry name" value="HTH_AraC"/>
</dbReference>
<reference evidence="5" key="1">
    <citation type="submission" date="2022-12" db="EMBL/GenBank/DDBJ databases">
        <title>Polyphasic identification of a Novel Hot-Spring Cyanobacterium Ocullathermofonsia sinensis gen nov. sp. nov. and Genomic Insights on its Adaptations to the Thermal Habitat.</title>
        <authorList>
            <person name="Daroch M."/>
            <person name="Tang J."/>
            <person name="Jiang Y."/>
        </authorList>
    </citation>
    <scope>NUCLEOTIDE SEQUENCE</scope>
    <source>
        <strain evidence="5">PKUAC-SCTA174</strain>
    </source>
</reference>
<dbReference type="InterPro" id="IPR050204">
    <property type="entry name" value="AraC_XylS_family_regulators"/>
</dbReference>
<dbReference type="EMBL" id="CP113797">
    <property type="protein sequence ID" value="WAL61784.1"/>
    <property type="molecule type" value="Genomic_DNA"/>
</dbReference>
<evidence type="ECO:0000256" key="2">
    <source>
        <dbReference type="ARBA" id="ARBA00023125"/>
    </source>
</evidence>
<keyword evidence="6" id="KW-1185">Reference proteome</keyword>
<dbReference type="GO" id="GO:0003700">
    <property type="term" value="F:DNA-binding transcription factor activity"/>
    <property type="evidence" value="ECO:0007669"/>
    <property type="project" value="InterPro"/>
</dbReference>
<protein>
    <submittedName>
        <fullName evidence="5">AraC family transcriptional regulator</fullName>
    </submittedName>
</protein>
<proteinExistence type="predicted"/>
<dbReference type="Proteomes" id="UP001163152">
    <property type="component" value="Chromosome"/>
</dbReference>
<dbReference type="Gene3D" id="1.10.10.60">
    <property type="entry name" value="Homeodomain-like"/>
    <property type="match status" value="1"/>
</dbReference>
<dbReference type="PROSITE" id="PS01124">
    <property type="entry name" value="HTH_ARAC_FAMILY_2"/>
    <property type="match status" value="1"/>
</dbReference>
<evidence type="ECO:0000313" key="6">
    <source>
        <dbReference type="Proteomes" id="UP001163152"/>
    </source>
</evidence>
<dbReference type="PANTHER" id="PTHR46796">
    <property type="entry name" value="HTH-TYPE TRANSCRIPTIONAL ACTIVATOR RHAS-RELATED"/>
    <property type="match status" value="1"/>
</dbReference>
<keyword evidence="2" id="KW-0238">DNA-binding</keyword>
<name>A0A9E8ZH88_9CYAN</name>
<evidence type="ECO:0000313" key="5">
    <source>
        <dbReference type="EMBL" id="WAL61784.1"/>
    </source>
</evidence>
<sequence length="227" mass="25692">MQFHLLRSEWDSITVEYGQMVEIGEFDAVMPRHGIAVAFAPHDRVTWSVDGGDRKTTALPPGSIFLYASRQFVWHHREKPSDWLHITLAPEFLSQIAIENRLSADLQLEHRIIFLDPTILHIAQLLKTEVVSGGIAGKLFVESLRNVLAIHLLRHYGQALKSAPSNDKRLSPLQIQQVKDHIEKHLAEDLSLAELAAIIPMSEFHFARLFKATTGEAPYRYITSVSD</sequence>
<dbReference type="GO" id="GO:0043565">
    <property type="term" value="F:sequence-specific DNA binding"/>
    <property type="evidence" value="ECO:0007669"/>
    <property type="project" value="InterPro"/>
</dbReference>
<dbReference type="KEGG" id="tsin:OXH18_07320"/>
<keyword evidence="1" id="KW-0805">Transcription regulation</keyword>
<dbReference type="InterPro" id="IPR009057">
    <property type="entry name" value="Homeodomain-like_sf"/>
</dbReference>
<dbReference type="PANTHER" id="PTHR46796:SF6">
    <property type="entry name" value="ARAC SUBFAMILY"/>
    <property type="match status" value="1"/>
</dbReference>
<dbReference type="SUPFAM" id="SSF46689">
    <property type="entry name" value="Homeodomain-like"/>
    <property type="match status" value="1"/>
</dbReference>
<keyword evidence="3" id="KW-0804">Transcription</keyword>
<organism evidence="5 6">
    <name type="scientific">Thermocoleostomius sinensis A174</name>
    <dbReference type="NCBI Taxonomy" id="2016057"/>
    <lineage>
        <taxon>Bacteria</taxon>
        <taxon>Bacillati</taxon>
        <taxon>Cyanobacteriota</taxon>
        <taxon>Cyanophyceae</taxon>
        <taxon>Oculatellales</taxon>
        <taxon>Oculatellaceae</taxon>
        <taxon>Thermocoleostomius</taxon>
    </lineage>
</organism>
<dbReference type="AlphaFoldDB" id="A0A9E8ZH88"/>
<accession>A0A9E8ZH88</accession>
<feature type="domain" description="HTH araC/xylS-type" evidence="4">
    <location>
        <begin position="176"/>
        <end position="227"/>
    </location>
</feature>
<dbReference type="RefSeq" id="WP_268611826.1">
    <property type="nucleotide sequence ID" value="NZ_CP113797.1"/>
</dbReference>
<evidence type="ECO:0000256" key="1">
    <source>
        <dbReference type="ARBA" id="ARBA00023015"/>
    </source>
</evidence>